<accession>A0A1I0P5W7</accession>
<evidence type="ECO:0000256" key="3">
    <source>
        <dbReference type="HAMAP-Rule" id="MF_02071"/>
    </source>
</evidence>
<proteinExistence type="inferred from homology"/>
<dbReference type="HAMAP" id="MF_02071">
    <property type="entry name" value="RlpA"/>
    <property type="match status" value="1"/>
</dbReference>
<feature type="compositionally biased region" description="Basic residues" evidence="5">
    <location>
        <begin position="209"/>
        <end position="220"/>
    </location>
</feature>
<feature type="chain" id="PRO_5011800963" description="Probable endolytic peptidoglycan transglycosylase RlpA" evidence="3">
    <location>
        <begin position="21"/>
        <end position="220"/>
    </location>
</feature>
<dbReference type="AlphaFoldDB" id="A0A1I0P5W7"/>
<evidence type="ECO:0000256" key="1">
    <source>
        <dbReference type="ARBA" id="ARBA00023239"/>
    </source>
</evidence>
<protein>
    <recommendedName>
        <fullName evidence="3">Probable endolytic peptidoglycan transglycosylase RlpA</fullName>
        <ecNumber evidence="3">4.2.2.-</ecNumber>
    </recommendedName>
</protein>
<reference evidence="7 8" key="1">
    <citation type="submission" date="2016-10" db="EMBL/GenBank/DDBJ databases">
        <authorList>
            <person name="de Groot N.N."/>
        </authorList>
    </citation>
    <scope>NUCLEOTIDE SEQUENCE [LARGE SCALE GENOMIC DNA]</scope>
    <source>
        <strain evidence="7 8">TC2-24</strain>
    </source>
</reference>
<dbReference type="CDD" id="cd22268">
    <property type="entry name" value="DPBB_RlpA-like"/>
    <property type="match status" value="1"/>
</dbReference>
<dbReference type="NCBIfam" id="TIGR00413">
    <property type="entry name" value="rlpA"/>
    <property type="match status" value="1"/>
</dbReference>
<evidence type="ECO:0000256" key="5">
    <source>
        <dbReference type="SAM" id="MobiDB-lite"/>
    </source>
</evidence>
<dbReference type="SUPFAM" id="SSF50685">
    <property type="entry name" value="Barwin-like endoglucanases"/>
    <property type="match status" value="1"/>
</dbReference>
<evidence type="ECO:0000313" key="8">
    <source>
        <dbReference type="Proteomes" id="UP000199373"/>
    </source>
</evidence>
<gene>
    <name evidence="3" type="primary">rlpA</name>
    <name evidence="7" type="ORF">SAMN04487850_1611</name>
</gene>
<evidence type="ECO:0000313" key="7">
    <source>
        <dbReference type="EMBL" id="SEW09585.1"/>
    </source>
</evidence>
<feature type="compositionally biased region" description="Basic and acidic residues" evidence="5">
    <location>
        <begin position="196"/>
        <end position="205"/>
    </location>
</feature>
<keyword evidence="1 3" id="KW-0456">Lyase</keyword>
<dbReference type="InterPro" id="IPR036908">
    <property type="entry name" value="RlpA-like_sf"/>
</dbReference>
<comment type="function">
    <text evidence="3">Lytic transglycosylase with a strong preference for naked glycan strands that lack stem peptides.</text>
</comment>
<name>A0A1I0P5W7_9BACT</name>
<dbReference type="GO" id="GO:0000270">
    <property type="term" value="P:peptidoglycan metabolic process"/>
    <property type="evidence" value="ECO:0007669"/>
    <property type="project" value="UniProtKB-UniRule"/>
</dbReference>
<keyword evidence="7" id="KW-0449">Lipoprotein</keyword>
<dbReference type="GO" id="GO:0071555">
    <property type="term" value="P:cell wall organization"/>
    <property type="evidence" value="ECO:0007669"/>
    <property type="project" value="UniProtKB-KW"/>
</dbReference>
<keyword evidence="2 3" id="KW-0961">Cell wall biogenesis/degradation</keyword>
<keyword evidence="8" id="KW-1185">Reference proteome</keyword>
<sequence length="220" mass="24807" precursor="true">MNIKPYIAFIAFLFSFTALQAQTQSGNASFYAKKFTGRRTANGERMHHDSLTCAHRTYPFGTLLRVTNPANGKQVIVRVTDRGPYVKGRIIDLSARAAREIGILAQGIAPVIVERYSSPVIPFKPEENIDLPEMEMGANEGADTKPLWMLLKESRDQQAKEEALAKQESQAKQENHARQKTVVKHDNPTTHATKAGTHDDLKEINNKPNRSKAYMKRYRK</sequence>
<dbReference type="RefSeq" id="WP_091902144.1">
    <property type="nucleotide sequence ID" value="NZ_FOIQ01000003.1"/>
</dbReference>
<feature type="compositionally biased region" description="Basic and acidic residues" evidence="5">
    <location>
        <begin position="156"/>
        <end position="188"/>
    </location>
</feature>
<dbReference type="Gene3D" id="2.40.40.10">
    <property type="entry name" value="RlpA-like domain"/>
    <property type="match status" value="1"/>
</dbReference>
<feature type="region of interest" description="Disordered" evidence="5">
    <location>
        <begin position="156"/>
        <end position="220"/>
    </location>
</feature>
<comment type="similarity">
    <text evidence="3 4">Belongs to the RlpA family.</text>
</comment>
<dbReference type="InterPro" id="IPR034718">
    <property type="entry name" value="RlpA"/>
</dbReference>
<dbReference type="PANTHER" id="PTHR34183:SF8">
    <property type="entry name" value="ENDOLYTIC PEPTIDOGLYCAN TRANSGLYCOSYLASE RLPA-RELATED"/>
    <property type="match status" value="1"/>
</dbReference>
<dbReference type="InterPro" id="IPR009009">
    <property type="entry name" value="RlpA-like_DPBB"/>
</dbReference>
<dbReference type="Proteomes" id="UP000199373">
    <property type="component" value="Unassembled WGS sequence"/>
</dbReference>
<feature type="signal peptide" evidence="3">
    <location>
        <begin position="1"/>
        <end position="20"/>
    </location>
</feature>
<evidence type="ECO:0000256" key="2">
    <source>
        <dbReference type="ARBA" id="ARBA00023316"/>
    </source>
</evidence>
<dbReference type="PANTHER" id="PTHR34183">
    <property type="entry name" value="ENDOLYTIC PEPTIDOGLYCAN TRANSGLYCOSYLASE RLPA"/>
    <property type="match status" value="1"/>
</dbReference>
<organism evidence="7 8">
    <name type="scientific">Prevotella aff. ruminicola Tc2-24</name>
    <dbReference type="NCBI Taxonomy" id="81582"/>
    <lineage>
        <taxon>Bacteria</taxon>
        <taxon>Pseudomonadati</taxon>
        <taxon>Bacteroidota</taxon>
        <taxon>Bacteroidia</taxon>
        <taxon>Bacteroidales</taxon>
        <taxon>Prevotellaceae</taxon>
        <taxon>Prevotella</taxon>
    </lineage>
</organism>
<feature type="domain" description="RlpA-like protein double-psi beta-barrel" evidence="6">
    <location>
        <begin position="23"/>
        <end position="111"/>
    </location>
</feature>
<dbReference type="InterPro" id="IPR012997">
    <property type="entry name" value="RplA"/>
</dbReference>
<dbReference type="EC" id="4.2.2.-" evidence="3"/>
<evidence type="ECO:0000256" key="4">
    <source>
        <dbReference type="RuleBase" id="RU003495"/>
    </source>
</evidence>
<dbReference type="Pfam" id="PF03330">
    <property type="entry name" value="DPBB_1"/>
    <property type="match status" value="1"/>
</dbReference>
<dbReference type="EMBL" id="FOIQ01000003">
    <property type="protein sequence ID" value="SEW09585.1"/>
    <property type="molecule type" value="Genomic_DNA"/>
</dbReference>
<evidence type="ECO:0000259" key="6">
    <source>
        <dbReference type="Pfam" id="PF03330"/>
    </source>
</evidence>
<keyword evidence="3" id="KW-0732">Signal</keyword>
<dbReference type="GO" id="GO:0008932">
    <property type="term" value="F:lytic endotransglycosylase activity"/>
    <property type="evidence" value="ECO:0007669"/>
    <property type="project" value="UniProtKB-UniRule"/>
</dbReference>